<evidence type="ECO:0000256" key="1">
    <source>
        <dbReference type="ARBA" id="ARBA00006226"/>
    </source>
</evidence>
<dbReference type="InterPro" id="IPR035093">
    <property type="entry name" value="RelE/ParE_toxin_dom_sf"/>
</dbReference>
<comment type="caution">
    <text evidence="3">The sequence shown here is derived from an EMBL/GenBank/DDBJ whole genome shotgun (WGS) entry which is preliminary data.</text>
</comment>
<proteinExistence type="inferred from homology"/>
<evidence type="ECO:0000313" key="3">
    <source>
        <dbReference type="EMBL" id="MCP3735019.1"/>
    </source>
</evidence>
<dbReference type="Proteomes" id="UP001139486">
    <property type="component" value="Unassembled WGS sequence"/>
</dbReference>
<dbReference type="Gene3D" id="3.30.2310.20">
    <property type="entry name" value="RelE-like"/>
    <property type="match status" value="1"/>
</dbReference>
<accession>A0A9X2HX28</accession>
<dbReference type="Pfam" id="PF05016">
    <property type="entry name" value="ParE_toxin"/>
    <property type="match status" value="1"/>
</dbReference>
<keyword evidence="4" id="KW-1185">Reference proteome</keyword>
<dbReference type="PANTHER" id="PTHR33755:SF6">
    <property type="entry name" value="PLASMID STABILIZATION SYSTEM PROTEIN"/>
    <property type="match status" value="1"/>
</dbReference>
<dbReference type="PANTHER" id="PTHR33755">
    <property type="entry name" value="TOXIN PARE1-RELATED"/>
    <property type="match status" value="1"/>
</dbReference>
<dbReference type="EMBL" id="JAMLDY010000009">
    <property type="protein sequence ID" value="MCP3735019.1"/>
    <property type="molecule type" value="Genomic_DNA"/>
</dbReference>
<gene>
    <name evidence="3" type="ORF">M9979_09075</name>
</gene>
<name>A0A9X2HX28_9SPHN</name>
<organism evidence="3 4">
    <name type="scientific">Sphingomonas liriopis</name>
    <dbReference type="NCBI Taxonomy" id="2949094"/>
    <lineage>
        <taxon>Bacteria</taxon>
        <taxon>Pseudomonadati</taxon>
        <taxon>Pseudomonadota</taxon>
        <taxon>Alphaproteobacteria</taxon>
        <taxon>Sphingomonadales</taxon>
        <taxon>Sphingomonadaceae</taxon>
        <taxon>Sphingomonas</taxon>
    </lineage>
</organism>
<dbReference type="AlphaFoldDB" id="A0A9X2HX28"/>
<evidence type="ECO:0000313" key="4">
    <source>
        <dbReference type="Proteomes" id="UP001139486"/>
    </source>
</evidence>
<comment type="similarity">
    <text evidence="1">Belongs to the RelE toxin family.</text>
</comment>
<reference evidence="3" key="1">
    <citation type="submission" date="2022-05" db="EMBL/GenBank/DDBJ databases">
        <title>Sphingomonas sp. strain RP10 Genome sequencing and assembly.</title>
        <authorList>
            <person name="Kim I."/>
        </authorList>
    </citation>
    <scope>NUCLEOTIDE SEQUENCE</scope>
    <source>
        <strain evidence="3">RP10</strain>
    </source>
</reference>
<sequence>MYDYIADRDPVAADALVDRIERKLGLLADNPRLGPSRIGAVGGLRTFTVPPYLLLYQPIRSGIRLVRVLHGARDIGAALDAD</sequence>
<protein>
    <submittedName>
        <fullName evidence="3">Type II toxin-antitoxin system RelE/ParE family toxin</fullName>
    </submittedName>
</protein>
<dbReference type="InterPro" id="IPR007712">
    <property type="entry name" value="RelE/ParE_toxin"/>
</dbReference>
<evidence type="ECO:0000256" key="2">
    <source>
        <dbReference type="ARBA" id="ARBA00022649"/>
    </source>
</evidence>
<dbReference type="InterPro" id="IPR051803">
    <property type="entry name" value="TA_system_RelE-like_toxin"/>
</dbReference>
<keyword evidence="2" id="KW-1277">Toxin-antitoxin system</keyword>